<dbReference type="Gene3D" id="3.40.140.10">
    <property type="entry name" value="Cytidine Deaminase, domain 2"/>
    <property type="match status" value="1"/>
</dbReference>
<dbReference type="Pfam" id="PF04002">
    <property type="entry name" value="RadC"/>
    <property type="match status" value="1"/>
</dbReference>
<evidence type="ECO:0000313" key="8">
    <source>
        <dbReference type="EMBL" id="AMK10623.1"/>
    </source>
</evidence>
<keyword evidence="4" id="KW-0862">Zinc</keyword>
<organism evidence="9 11">
    <name type="scientific">Pseudodesulfovibrio indicus</name>
    <dbReference type="NCBI Taxonomy" id="1716143"/>
    <lineage>
        <taxon>Bacteria</taxon>
        <taxon>Pseudomonadati</taxon>
        <taxon>Thermodesulfobacteriota</taxon>
        <taxon>Desulfovibrionia</taxon>
        <taxon>Desulfovibrionales</taxon>
        <taxon>Desulfovibrionaceae</taxon>
    </lineage>
</organism>
<evidence type="ECO:0000259" key="7">
    <source>
        <dbReference type="PROSITE" id="PS50249"/>
    </source>
</evidence>
<dbReference type="RefSeq" id="WP_066801397.1">
    <property type="nucleotide sequence ID" value="NZ_CP014206.1"/>
</dbReference>
<dbReference type="InterPro" id="IPR010994">
    <property type="entry name" value="RuvA_2-like"/>
</dbReference>
<feature type="domain" description="MPN" evidence="7">
    <location>
        <begin position="107"/>
        <end position="229"/>
    </location>
</feature>
<gene>
    <name evidence="8" type="ORF">AWY79_05605</name>
    <name evidence="9" type="ORF">EDC59_11610</name>
</gene>
<dbReference type="PANTHER" id="PTHR30471">
    <property type="entry name" value="DNA REPAIR PROTEIN RADC"/>
    <property type="match status" value="1"/>
</dbReference>
<dbReference type="EMBL" id="CP014206">
    <property type="protein sequence ID" value="AMK10623.1"/>
    <property type="molecule type" value="Genomic_DNA"/>
</dbReference>
<evidence type="ECO:0000256" key="4">
    <source>
        <dbReference type="ARBA" id="ARBA00022833"/>
    </source>
</evidence>
<reference evidence="8 10" key="1">
    <citation type="journal article" date="2016" name="Front. Microbiol.">
        <title>Genome Sequence of the Piezophilic, Mesophilic Sulfate-Reducing Bacterium Desulfovibrio indicus J2T.</title>
        <authorList>
            <person name="Cao J."/>
            <person name="Maignien L."/>
            <person name="Shao Z."/>
            <person name="Alain K."/>
            <person name="Jebbar M."/>
        </authorList>
    </citation>
    <scope>NUCLEOTIDE SEQUENCE [LARGE SCALE GENOMIC DNA]</scope>
    <source>
        <strain evidence="8 10">J2</strain>
    </source>
</reference>
<dbReference type="Proteomes" id="UP000055611">
    <property type="component" value="Chromosome"/>
</dbReference>
<dbReference type="GO" id="GO:0046872">
    <property type="term" value="F:metal ion binding"/>
    <property type="evidence" value="ECO:0007669"/>
    <property type="project" value="UniProtKB-KW"/>
</dbReference>
<dbReference type="Proteomes" id="UP000295506">
    <property type="component" value="Unassembled WGS sequence"/>
</dbReference>
<keyword evidence="10" id="KW-1185">Reference proteome</keyword>
<keyword evidence="1" id="KW-0645">Protease</keyword>
<keyword evidence="5" id="KW-0482">Metalloprotease</keyword>
<dbReference type="EMBL" id="SOBK01000016">
    <property type="protein sequence ID" value="TDT82698.1"/>
    <property type="molecule type" value="Genomic_DNA"/>
</dbReference>
<dbReference type="PANTHER" id="PTHR30471:SF3">
    <property type="entry name" value="UPF0758 PROTEIN YEES-RELATED"/>
    <property type="match status" value="1"/>
</dbReference>
<dbReference type="InterPro" id="IPR001405">
    <property type="entry name" value="UPF0758"/>
</dbReference>
<dbReference type="KEGG" id="dej:AWY79_05605"/>
<keyword evidence="2" id="KW-0479">Metal-binding</keyword>
<dbReference type="PROSITE" id="PS50249">
    <property type="entry name" value="MPN"/>
    <property type="match status" value="1"/>
</dbReference>
<dbReference type="SUPFAM" id="SSF102712">
    <property type="entry name" value="JAB1/MPN domain"/>
    <property type="match status" value="1"/>
</dbReference>
<evidence type="ECO:0000313" key="11">
    <source>
        <dbReference type="Proteomes" id="UP000295506"/>
    </source>
</evidence>
<sequence>MPDKPKETPHYAGHRQRLKARLMENARGLADYEILELLLALTLPRRDTKPLAKALIERFGSLKEAVLAQPAQLDGIKGLGEATKAQWALLQELHARLGEAPARRGQAVTGPQDVARAAMARLGHKDIEEFWAVFLDTKNRIIAWEQMSRGTTNATAIFPREIAAAALRLDATYVILVHNHPGGGSDPSEADIRLTDKVADACGALDIEVRDHLIVTDHDFYSFREFGRL</sequence>
<evidence type="ECO:0000256" key="3">
    <source>
        <dbReference type="ARBA" id="ARBA00022801"/>
    </source>
</evidence>
<evidence type="ECO:0000256" key="2">
    <source>
        <dbReference type="ARBA" id="ARBA00022723"/>
    </source>
</evidence>
<accession>A0A126QKQ6</accession>
<evidence type="ECO:0000256" key="6">
    <source>
        <dbReference type="RuleBase" id="RU003797"/>
    </source>
</evidence>
<name>A0A126QKQ6_9BACT</name>
<dbReference type="Gene3D" id="1.10.150.20">
    <property type="entry name" value="5' to 3' exonuclease, C-terminal subdomain"/>
    <property type="match status" value="1"/>
</dbReference>
<reference evidence="9 11" key="2">
    <citation type="submission" date="2019-03" db="EMBL/GenBank/DDBJ databases">
        <title>Genomic Encyclopedia of Type Strains, Phase IV (KMG-IV): sequencing the most valuable type-strain genomes for metagenomic binning, comparative biology and taxonomic classification.</title>
        <authorList>
            <person name="Goeker M."/>
        </authorList>
    </citation>
    <scope>NUCLEOTIDE SEQUENCE [LARGE SCALE GENOMIC DNA]</scope>
    <source>
        <strain evidence="9 11">DSM 101483</strain>
    </source>
</reference>
<protein>
    <submittedName>
        <fullName evidence="9">DNA repair protein RadC</fullName>
    </submittedName>
</protein>
<dbReference type="AlphaFoldDB" id="A0A126QKQ6"/>
<evidence type="ECO:0000313" key="10">
    <source>
        <dbReference type="Proteomes" id="UP000055611"/>
    </source>
</evidence>
<dbReference type="CDD" id="cd08071">
    <property type="entry name" value="MPN_DUF2466"/>
    <property type="match status" value="1"/>
</dbReference>
<dbReference type="GO" id="GO:0006508">
    <property type="term" value="P:proteolysis"/>
    <property type="evidence" value="ECO:0007669"/>
    <property type="project" value="UniProtKB-KW"/>
</dbReference>
<dbReference type="SUPFAM" id="SSF47781">
    <property type="entry name" value="RuvA domain 2-like"/>
    <property type="match status" value="1"/>
</dbReference>
<evidence type="ECO:0000313" key="9">
    <source>
        <dbReference type="EMBL" id="TDT82698.1"/>
    </source>
</evidence>
<dbReference type="NCBIfam" id="TIGR00608">
    <property type="entry name" value="radc"/>
    <property type="match status" value="1"/>
</dbReference>
<dbReference type="InterPro" id="IPR025657">
    <property type="entry name" value="RadC_JAB"/>
</dbReference>
<comment type="similarity">
    <text evidence="6">Belongs to the UPF0758 family.</text>
</comment>
<dbReference type="InterPro" id="IPR037518">
    <property type="entry name" value="MPN"/>
</dbReference>
<keyword evidence="3" id="KW-0378">Hydrolase</keyword>
<dbReference type="GO" id="GO:0008237">
    <property type="term" value="F:metallopeptidase activity"/>
    <property type="evidence" value="ECO:0007669"/>
    <property type="project" value="UniProtKB-KW"/>
</dbReference>
<dbReference type="NCBIfam" id="NF000642">
    <property type="entry name" value="PRK00024.1"/>
    <property type="match status" value="1"/>
</dbReference>
<proteinExistence type="inferred from homology"/>
<evidence type="ECO:0000256" key="5">
    <source>
        <dbReference type="ARBA" id="ARBA00023049"/>
    </source>
</evidence>
<evidence type="ECO:0000256" key="1">
    <source>
        <dbReference type="ARBA" id="ARBA00022670"/>
    </source>
</evidence>
<dbReference type="OrthoDB" id="9804482at2"/>